<dbReference type="Proteomes" id="UP000283568">
    <property type="component" value="Unassembled WGS sequence"/>
</dbReference>
<dbReference type="InterPro" id="IPR029063">
    <property type="entry name" value="SAM-dependent_MTases_sf"/>
</dbReference>
<keyword evidence="5" id="KW-0949">S-adenosyl-L-methionine</keyword>
<evidence type="ECO:0000256" key="1">
    <source>
        <dbReference type="ARBA" id="ARBA00010203"/>
    </source>
</evidence>
<dbReference type="SUPFAM" id="SSF53335">
    <property type="entry name" value="S-adenosyl-L-methionine-dependent methyltransferases"/>
    <property type="match status" value="2"/>
</dbReference>
<evidence type="ECO:0000313" key="11">
    <source>
        <dbReference type="Proteomes" id="UP000283568"/>
    </source>
</evidence>
<evidence type="ECO:0000256" key="4">
    <source>
        <dbReference type="ARBA" id="ARBA00022679"/>
    </source>
</evidence>
<dbReference type="RefSeq" id="WP_099133948.1">
    <property type="nucleotide sequence ID" value="NZ_CAWNOJ010000045.1"/>
</dbReference>
<dbReference type="EMBL" id="NIBT01000032">
    <property type="protein sequence ID" value="PHM22262.1"/>
    <property type="molecule type" value="Genomic_DNA"/>
</dbReference>
<keyword evidence="6" id="KW-0680">Restriction system</keyword>
<keyword evidence="11" id="KW-1185">Reference proteome</keyword>
<reference evidence="9 11" key="2">
    <citation type="submission" date="2018-09" db="EMBL/GenBank/DDBJ databases">
        <title>Genomic Encyclopedia of Archaeal and Bacterial Type Strains, Phase II (KMG-II): from individual species to whole genera.</title>
        <authorList>
            <person name="Goeker M."/>
        </authorList>
    </citation>
    <scope>NUCLEOTIDE SEQUENCE [LARGE SCALE GENOMIC DNA]</scope>
    <source>
        <strain evidence="9 11">DSM 16337</strain>
    </source>
</reference>
<dbReference type="GO" id="GO:0009307">
    <property type="term" value="P:DNA restriction-modification system"/>
    <property type="evidence" value="ECO:0007669"/>
    <property type="project" value="UniProtKB-KW"/>
</dbReference>
<dbReference type="PROSITE" id="PS00093">
    <property type="entry name" value="N4_MTASE"/>
    <property type="match status" value="1"/>
</dbReference>
<dbReference type="Proteomes" id="UP000225605">
    <property type="component" value="Unassembled WGS sequence"/>
</dbReference>
<dbReference type="EMBL" id="RAQI01000001">
    <property type="protein sequence ID" value="RKE93069.1"/>
    <property type="molecule type" value="Genomic_DNA"/>
</dbReference>
<sequence length="475" mass="55300">MPTETYSKQYIEASQLIDNLVEKYSRKLIVNSDLDRKLVSFQANKIEPIFRWFHYREGFSKQLIEYILDKLDAKPGQSLLDPFAGTGAAPFVAEKYKGMHGIAIELMPVGAFFINCRNVFANISSERLIEYAKKALESRDKWLSVVPKWKFSHLKITKDAFSPESELELCKYKTWLDTQEDESFRLFLDFVSFSILEKFSFTRKDGQYLRWDYRSPRFYGKDKKTSFDKGPIYTFFEALSDKLDHIINDLEHSKDLFEDKINAEKKQIDIIQGSVLEKIDELEDESLDFVITSPPYCNRYDYTRTYALELAYLGVDEDIIRELRQTLLTCTVENKPKSFEWIESELKNKIDTTFRSQTCLSKIVSFLDSEAKKGTLNNKGIKTMVEGYFYDSTVHLAQVSRKMKIGAKYVMVNDNVQYNGLEVPVDLLLCEIASEFGLKTKTIWVLPKGKGNSSQQMKKHGRSELRKCVYVWEKQ</sequence>
<keyword evidence="3" id="KW-0489">Methyltransferase</keyword>
<evidence type="ECO:0000256" key="2">
    <source>
        <dbReference type="ARBA" id="ARBA00012185"/>
    </source>
</evidence>
<dbReference type="GO" id="GO:0015667">
    <property type="term" value="F:site-specific DNA-methyltransferase (cytosine-N4-specific) activity"/>
    <property type="evidence" value="ECO:0007669"/>
    <property type="project" value="UniProtKB-EC"/>
</dbReference>
<dbReference type="GO" id="GO:0003677">
    <property type="term" value="F:DNA binding"/>
    <property type="evidence" value="ECO:0007669"/>
    <property type="project" value="InterPro"/>
</dbReference>
<accession>A0A2D0IKG1</accession>
<dbReference type="InterPro" id="IPR017985">
    <property type="entry name" value="MeTrfase_CN4_CS"/>
</dbReference>
<gene>
    <name evidence="9" type="ORF">BDE27_0765</name>
    <name evidence="8" type="ORF">Xehl_03816</name>
</gene>
<reference evidence="8 10" key="1">
    <citation type="journal article" date="2017" name="Nat. Microbiol.">
        <title>Natural product diversity associated with the nematode symbionts Photorhabdus and Xenorhabdus.</title>
        <authorList>
            <person name="Tobias N.J."/>
            <person name="Wolff H."/>
            <person name="Djahanschiri B."/>
            <person name="Grundmann F."/>
            <person name="Kronenwerth M."/>
            <person name="Shi Y.M."/>
            <person name="Simonyi S."/>
            <person name="Grun P."/>
            <person name="Shapiro-Ilan D."/>
            <person name="Pidot S.J."/>
            <person name="Stinear T.P."/>
            <person name="Ebersberger I."/>
            <person name="Bode H.B."/>
        </authorList>
    </citation>
    <scope>NUCLEOTIDE SEQUENCE [LARGE SCALE GENOMIC DNA]</scope>
    <source>
        <strain evidence="8 10">DSM 16337</strain>
    </source>
</reference>
<evidence type="ECO:0000313" key="10">
    <source>
        <dbReference type="Proteomes" id="UP000225605"/>
    </source>
</evidence>
<evidence type="ECO:0000313" key="8">
    <source>
        <dbReference type="EMBL" id="PHM22262.1"/>
    </source>
</evidence>
<dbReference type="GO" id="GO:0032259">
    <property type="term" value="P:methylation"/>
    <property type="evidence" value="ECO:0007669"/>
    <property type="project" value="UniProtKB-KW"/>
</dbReference>
<name>A0A2D0IKG1_9GAMM</name>
<dbReference type="EC" id="2.1.1.113" evidence="2"/>
<dbReference type="Gene3D" id="3.40.50.150">
    <property type="entry name" value="Vaccinia Virus protein VP39"/>
    <property type="match status" value="2"/>
</dbReference>
<organism evidence="8 10">
    <name type="scientific">Xenorhabdus ehlersii</name>
    <dbReference type="NCBI Taxonomy" id="290111"/>
    <lineage>
        <taxon>Bacteria</taxon>
        <taxon>Pseudomonadati</taxon>
        <taxon>Pseudomonadota</taxon>
        <taxon>Gammaproteobacteria</taxon>
        <taxon>Enterobacterales</taxon>
        <taxon>Morganellaceae</taxon>
        <taxon>Xenorhabdus</taxon>
    </lineage>
</organism>
<comment type="caution">
    <text evidence="8">The sequence shown here is derived from an EMBL/GenBank/DDBJ whole genome shotgun (WGS) entry which is preliminary data.</text>
</comment>
<evidence type="ECO:0000256" key="6">
    <source>
        <dbReference type="ARBA" id="ARBA00022747"/>
    </source>
</evidence>
<evidence type="ECO:0000256" key="5">
    <source>
        <dbReference type="ARBA" id="ARBA00022691"/>
    </source>
</evidence>
<dbReference type="AlphaFoldDB" id="A0A2D0IKG1"/>
<protein>
    <recommendedName>
        <fullName evidence="2">site-specific DNA-methyltransferase (cytosine-N(4)-specific)</fullName>
        <ecNumber evidence="2">2.1.1.113</ecNumber>
    </recommendedName>
</protein>
<keyword evidence="4" id="KW-0808">Transferase</keyword>
<dbReference type="OrthoDB" id="3197274at2"/>
<comment type="catalytic activity">
    <reaction evidence="7">
        <text>a 2'-deoxycytidine in DNA + S-adenosyl-L-methionine = an N(4)-methyl-2'-deoxycytidine in DNA + S-adenosyl-L-homocysteine + H(+)</text>
        <dbReference type="Rhea" id="RHEA:16857"/>
        <dbReference type="Rhea" id="RHEA-COMP:11369"/>
        <dbReference type="Rhea" id="RHEA-COMP:13674"/>
        <dbReference type="ChEBI" id="CHEBI:15378"/>
        <dbReference type="ChEBI" id="CHEBI:57856"/>
        <dbReference type="ChEBI" id="CHEBI:59789"/>
        <dbReference type="ChEBI" id="CHEBI:85452"/>
        <dbReference type="ChEBI" id="CHEBI:137933"/>
        <dbReference type="EC" id="2.1.1.113"/>
    </reaction>
</comment>
<evidence type="ECO:0000313" key="9">
    <source>
        <dbReference type="EMBL" id="RKE93069.1"/>
    </source>
</evidence>
<evidence type="ECO:0000256" key="7">
    <source>
        <dbReference type="ARBA" id="ARBA00049120"/>
    </source>
</evidence>
<proteinExistence type="inferred from homology"/>
<comment type="similarity">
    <text evidence="1">Belongs to the N(4)/N(6)-methyltransferase family. N(4) subfamily.</text>
</comment>
<evidence type="ECO:0000256" key="3">
    <source>
        <dbReference type="ARBA" id="ARBA00022603"/>
    </source>
</evidence>